<feature type="transmembrane region" description="Helical" evidence="1">
    <location>
        <begin position="111"/>
        <end position="136"/>
    </location>
</feature>
<proteinExistence type="predicted"/>
<evidence type="ECO:0000313" key="4">
    <source>
        <dbReference type="Proteomes" id="UP000053144"/>
    </source>
</evidence>
<sequence>MSSSTWSDDEPAGEGRGLYSPFYITSSSLEYPVSRVSILASTRDADNVTLVICRINEQAWHIQEGYDMDFFYVYITLFRDLCVRIPFSKYQMGVLCALNVAPRQIHPNGWAYMQAFVVVCTTLALTPTPATFLYFFCALPHRKKSWVSIAPVKGKQLFTKASKEKFVSSNKRSKRKIPEGPLLTGPLDLNVCVVERLQYHLELEEKKPFKRIIFEKLQAENKFLGEEISTEQLNGFEQGIAQCNYFLQVSFDHPEFDVMKPVIDVQLVALSLPEDAKAPTPIHTTTIEVPQVTEIIGASDEEVVEVDS</sequence>
<evidence type="ECO:0000313" key="3">
    <source>
        <dbReference type="EMBL" id="KOM37834.1"/>
    </source>
</evidence>
<evidence type="ECO:0000256" key="1">
    <source>
        <dbReference type="SAM" id="Phobius"/>
    </source>
</evidence>
<dbReference type="Proteomes" id="UP000053144">
    <property type="component" value="Chromosome 3"/>
</dbReference>
<name>A0A0L9U5Y4_PHAAN</name>
<dbReference type="InterPro" id="IPR007321">
    <property type="entry name" value="Transposase_28"/>
</dbReference>
<keyword evidence="1" id="KW-1133">Transmembrane helix</keyword>
<dbReference type="AlphaFoldDB" id="A0A0L9U5Y4"/>
<evidence type="ECO:0000259" key="2">
    <source>
        <dbReference type="Pfam" id="PF04195"/>
    </source>
</evidence>
<dbReference type="EMBL" id="CM003373">
    <property type="protein sequence ID" value="KOM37834.1"/>
    <property type="molecule type" value="Genomic_DNA"/>
</dbReference>
<keyword evidence="1" id="KW-0812">Transmembrane</keyword>
<accession>A0A0L9U5Y4</accession>
<feature type="domain" description="Transposase (putative) gypsy type" evidence="2">
    <location>
        <begin position="83"/>
        <end position="138"/>
    </location>
</feature>
<reference evidence="4" key="1">
    <citation type="journal article" date="2015" name="Proc. Natl. Acad. Sci. U.S.A.">
        <title>Genome sequencing of adzuki bean (Vigna angularis) provides insight into high starch and low fat accumulation and domestication.</title>
        <authorList>
            <person name="Yang K."/>
            <person name="Tian Z."/>
            <person name="Chen C."/>
            <person name="Luo L."/>
            <person name="Zhao B."/>
            <person name="Wang Z."/>
            <person name="Yu L."/>
            <person name="Li Y."/>
            <person name="Sun Y."/>
            <person name="Li W."/>
            <person name="Chen Y."/>
            <person name="Li Y."/>
            <person name="Zhang Y."/>
            <person name="Ai D."/>
            <person name="Zhao J."/>
            <person name="Shang C."/>
            <person name="Ma Y."/>
            <person name="Wu B."/>
            <person name="Wang M."/>
            <person name="Gao L."/>
            <person name="Sun D."/>
            <person name="Zhang P."/>
            <person name="Guo F."/>
            <person name="Wang W."/>
            <person name="Li Y."/>
            <person name="Wang J."/>
            <person name="Varshney R.K."/>
            <person name="Wang J."/>
            <person name="Ling H.Q."/>
            <person name="Wan P."/>
        </authorList>
    </citation>
    <scope>NUCLEOTIDE SEQUENCE</scope>
    <source>
        <strain evidence="4">cv. Jingnong 6</strain>
    </source>
</reference>
<organism evidence="3 4">
    <name type="scientific">Phaseolus angularis</name>
    <name type="common">Azuki bean</name>
    <name type="synonym">Vigna angularis</name>
    <dbReference type="NCBI Taxonomy" id="3914"/>
    <lineage>
        <taxon>Eukaryota</taxon>
        <taxon>Viridiplantae</taxon>
        <taxon>Streptophyta</taxon>
        <taxon>Embryophyta</taxon>
        <taxon>Tracheophyta</taxon>
        <taxon>Spermatophyta</taxon>
        <taxon>Magnoliopsida</taxon>
        <taxon>eudicotyledons</taxon>
        <taxon>Gunneridae</taxon>
        <taxon>Pentapetalae</taxon>
        <taxon>rosids</taxon>
        <taxon>fabids</taxon>
        <taxon>Fabales</taxon>
        <taxon>Fabaceae</taxon>
        <taxon>Papilionoideae</taxon>
        <taxon>50 kb inversion clade</taxon>
        <taxon>NPAAA clade</taxon>
        <taxon>indigoferoid/millettioid clade</taxon>
        <taxon>Phaseoleae</taxon>
        <taxon>Vigna</taxon>
    </lineage>
</organism>
<dbReference type="Pfam" id="PF04195">
    <property type="entry name" value="Transposase_28"/>
    <property type="match status" value="1"/>
</dbReference>
<keyword evidence="1" id="KW-0472">Membrane</keyword>
<gene>
    <name evidence="3" type="ORF">LR48_Vigan03g121600</name>
</gene>
<protein>
    <recommendedName>
        <fullName evidence="2">Transposase (putative) gypsy type domain-containing protein</fullName>
    </recommendedName>
</protein>
<dbReference type="Gramene" id="KOM37834">
    <property type="protein sequence ID" value="KOM37834"/>
    <property type="gene ID" value="LR48_Vigan03g121600"/>
</dbReference>